<feature type="compositionally biased region" description="Pro residues" evidence="15">
    <location>
        <begin position="533"/>
        <end position="543"/>
    </location>
</feature>
<dbReference type="GO" id="GO:0006369">
    <property type="term" value="P:termination of RNA polymerase II transcription"/>
    <property type="evidence" value="ECO:0007669"/>
    <property type="project" value="InterPro"/>
</dbReference>
<sequence length="1923" mass="211140">MEKKEQEVAEEYLSSLADLNLNSKPLINMLTILAEENIEFAPVIVKAVEQHITKVNAEVKLPVLYLIDSIVKNVGREYIQLFSHSIVNIFCGVFEKVNEKIREKMYTLRQTWNDVFTPQKLYTLDVKVNCMDPNWPITAKVVPKSPAIHVNPNFLKNKGEPLNEMEAKLRDKQRQLLELQKRKLELELAATKQRLEEQEKQLQSTIQSDTAKPAITANVAAATPLPAVPNKPMFVGPTNKAAHLQKPIAPGSAAMPFPPANNNAPKIRVAPVNSALLNSIRQRDPRLARQQQQQQAALAAAQQQTVMNSAAGSDTPSSQLPGAGTLEVQNSVKKDISADKSVQKSSSKSIYGNINREKSKSTPSSAYSSNSGSNITRRAHRGTAEKSGSVDGKKSPVSSAASVPLSPTALPSSRNSSSKTHSSSSSRSSGMSKSRESSKSSSTRDKLSSYERDRKRKIDSSPHKGSEKGSTSKQTEKSPKRSADGSSKTSSHSSSNSSGVTTAASPTKFQDIAKQRIKSRNYMRRNREKSSSPTPPSPPPPPTSSHDTDLRDTLSTSSTSPEKRMKISSRAESAITEVVTDTIRDVGPSAVVSVPVSSPSIVATTFKTNESDGSAPTASAFGVSSVSSSNSKAENLEENIDMAPASLTKDIDLRQLHPSAVTTAKSSSAMGASTINVGPDAANGPGPVNSEPVDEADPKKRAVATLEDIEEPATKKTRSEKIDSLFGTEDVDLRTLSAPSNHLGMGMSSVMPSTPPPPPIISNESESWTKVKGVKSNKSSASKSNLDDVRAKLAKAAKGEKYEKDLKSFKKASRFNDVHEDSQDGTDTNIRTIISQAQEMFESDNMDVEQYNTLMKTVIHINEKSKLKEAQRRESLLTKKEVTQDLTPISDDEVRFSSEEDDVETKIAKSKVLSKRIPKVSRKDENSTVESKFEQSSVLRRSPTPTSGTSSYADNNRQQSLPNQTGSKSEKRTRTKESKWSPWEPNAATQASTGKPKWVVGNTNFRPQFPAKGANMANVPNMMNRGTVPNPWQNPPQLIFAGPPAQSQIPPPPPVPPIVNPILPTDTSTVTPGPPLPPPILLPPLSNSVDNPNADVVRTINIDGVPKEIRFYDEVAIAFMEWDQPKEIGFQAGQRRIMIDDHDMITLSFNDVYKTVMVDGNPHQMRFGCPTRELYIDNNWYECYFGDPPIRIFLDGRLRVFKIEGPAPQVRIGNTRQDLVVGKINLIIDALLIVPVFLDAKVQTFQINDTVHTLQFADQLRTVLIDNIPFDVEYGGLPKSMHLNGVKHFVRFGTLPNGIVPGTVIIQNMVRTDRFAAIDLPMASPESAALLSVNPGLPTQLPMDAALPVLNPAMNDALAQGSVAPNNGEIKNETQSDSSVQSIAGSVGNLNIDELFQKLLASGILNQNQGVSKADESKKEKLKEKPIIPIDLSRPETIKTRQAPIIQKLFSGMQCSSCGVRFPPEQTMKYSQHLDWHFRQNRKERDNSRRAHSRKWYYDVSDWIQYEEIEDLEEREKNWFETQQNETENVDENSNQRTSSPPPSCPAGPDDVDRCCDMCHDKFEQFYNEESEEWHLRDAIRVEDKIYHPICYEDFKASLTMDSILQTTNDVDDNAMDSVVVKSEKDDDVIMEEKAPEVIEDDDDEDDVIVLPTEEPSIQEIPDDDEDVIIEQPSLESELLVPDSESDANTKKDEETAKDSEALESDDVEIQEPHIPFTDLDTYEETAERSVSTVDDSSQSSQFNVIKIKEEPKDDGYNEDDAFEEVGTIICDDDISTQADEDTPKRPDPAPVVIAPLVPKPPVASASNSNILVLHDPSSSIDGNVDVQETPATTTGANKIKINISKSAIRSESNTVAQSSSNNKTSAAVETSSGADNSTNSAKRLEDDDSIQYALKPALANVALKKVPRTVSGLETSGLCSIM</sequence>
<dbReference type="InterPro" id="IPR047415">
    <property type="entry name" value="Pcf11_CID"/>
</dbReference>
<dbReference type="GO" id="GO:0035091">
    <property type="term" value="F:phosphatidylinositol binding"/>
    <property type="evidence" value="ECO:0007669"/>
    <property type="project" value="InterPro"/>
</dbReference>
<feature type="region of interest" description="Disordered" evidence="15">
    <location>
        <begin position="678"/>
        <end position="717"/>
    </location>
</feature>
<dbReference type="Pfam" id="PF04818">
    <property type="entry name" value="CID"/>
    <property type="match status" value="1"/>
</dbReference>
<dbReference type="SUPFAM" id="SSF48464">
    <property type="entry name" value="ENTH/VHS domain"/>
    <property type="match status" value="1"/>
</dbReference>
<dbReference type="InParanoid" id="A0A7R8UYM8"/>
<evidence type="ECO:0000256" key="1">
    <source>
        <dbReference type="ARBA" id="ARBA00004123"/>
    </source>
</evidence>
<feature type="compositionally biased region" description="Basic and acidic residues" evidence="15">
    <location>
        <begin position="433"/>
        <end position="467"/>
    </location>
</feature>
<evidence type="ECO:0000256" key="2">
    <source>
        <dbReference type="ARBA" id="ARBA00022481"/>
    </source>
</evidence>
<feature type="compositionally biased region" description="Low complexity" evidence="15">
    <location>
        <begin position="942"/>
        <end position="951"/>
    </location>
</feature>
<feature type="compositionally biased region" description="Basic residues" evidence="15">
    <location>
        <begin position="515"/>
        <end position="527"/>
    </location>
</feature>
<feature type="region of interest" description="Disordered" evidence="15">
    <location>
        <begin position="1673"/>
        <end position="1760"/>
    </location>
</feature>
<feature type="compositionally biased region" description="Low complexity" evidence="15">
    <location>
        <begin position="395"/>
        <end position="432"/>
    </location>
</feature>
<feature type="region of interest" description="Disordered" evidence="15">
    <location>
        <begin position="1817"/>
        <end position="1838"/>
    </location>
</feature>
<dbReference type="SMART" id="SM00582">
    <property type="entry name" value="RPR"/>
    <property type="match status" value="1"/>
</dbReference>
<dbReference type="Gene3D" id="1.25.40.90">
    <property type="match status" value="1"/>
</dbReference>
<feature type="compositionally biased region" description="Polar residues" evidence="15">
    <location>
        <begin position="952"/>
        <end position="967"/>
    </location>
</feature>
<comment type="function">
    <text evidence="10">Component of pre-mRNA cleavage complex II, which promotes transcription termination by RNA polymerase II.</text>
</comment>
<dbReference type="InterPro" id="IPR008942">
    <property type="entry name" value="ENTH_VHS"/>
</dbReference>
<accession>A0A7R8UYM8</accession>
<dbReference type="PANTHER" id="PTHR15921">
    <property type="entry name" value="PRE-MRNA CLEAVAGE COMPLEX II"/>
    <property type="match status" value="1"/>
</dbReference>
<feature type="compositionally biased region" description="Basic and acidic residues" evidence="15">
    <location>
        <begin position="1747"/>
        <end position="1756"/>
    </location>
</feature>
<comment type="subcellular location">
    <subcellularLocation>
        <location evidence="1">Nucleus</location>
    </subcellularLocation>
</comment>
<dbReference type="PROSITE" id="PS50179">
    <property type="entry name" value="VHS"/>
    <property type="match status" value="1"/>
</dbReference>
<dbReference type="CDD" id="cd16982">
    <property type="entry name" value="CID_Pcf11"/>
    <property type="match status" value="1"/>
</dbReference>
<dbReference type="PANTHER" id="PTHR15921:SF3">
    <property type="entry name" value="PRE-MRNA CLEAVAGE COMPLEX 2 PROTEIN PCF11"/>
    <property type="match status" value="1"/>
</dbReference>
<evidence type="ECO:0000256" key="10">
    <source>
        <dbReference type="ARBA" id="ARBA00057101"/>
    </source>
</evidence>
<dbReference type="InterPro" id="IPR006569">
    <property type="entry name" value="CID_dom"/>
</dbReference>
<keyword evidence="9" id="KW-0539">Nucleus</keyword>
<feature type="compositionally biased region" description="Polar residues" evidence="15">
    <location>
        <begin position="343"/>
        <end position="352"/>
    </location>
</feature>
<feature type="compositionally biased region" description="Polar residues" evidence="15">
    <location>
        <begin position="305"/>
        <end position="320"/>
    </location>
</feature>
<name>A0A7R8UYM8_HERIL</name>
<feature type="compositionally biased region" description="Polar residues" evidence="15">
    <location>
        <begin position="1524"/>
        <end position="1539"/>
    </location>
</feature>
<feature type="compositionally biased region" description="Polar residues" evidence="15">
    <location>
        <begin position="1850"/>
        <end position="1882"/>
    </location>
</feature>
<feature type="compositionally biased region" description="Low complexity" evidence="15">
    <location>
        <begin position="288"/>
        <end position="304"/>
    </location>
</feature>
<evidence type="ECO:0000256" key="6">
    <source>
        <dbReference type="ARBA" id="ARBA00022843"/>
    </source>
</evidence>
<dbReference type="GO" id="GO:0000993">
    <property type="term" value="F:RNA polymerase II complex binding"/>
    <property type="evidence" value="ECO:0007669"/>
    <property type="project" value="InterPro"/>
</dbReference>
<keyword evidence="4" id="KW-0597">Phosphoprotein</keyword>
<dbReference type="InterPro" id="IPR045154">
    <property type="entry name" value="PCF11-like"/>
</dbReference>
<keyword evidence="2" id="KW-0488">Methylation</keyword>
<keyword evidence="3" id="KW-1017">Isopeptide bond</keyword>
<dbReference type="Proteomes" id="UP000594454">
    <property type="component" value="Chromosome 4"/>
</dbReference>
<feature type="compositionally biased region" description="Basic and acidic residues" evidence="15">
    <location>
        <begin position="332"/>
        <end position="342"/>
    </location>
</feature>
<dbReference type="OMA" id="QYHGGFN"/>
<evidence type="ECO:0000256" key="11">
    <source>
        <dbReference type="ARBA" id="ARBA00063659"/>
    </source>
</evidence>
<protein>
    <recommendedName>
        <fullName evidence="12">Pre-mRNA cleavage complex 2 protein Pcf11</fullName>
    </recommendedName>
    <alternativeName>
        <fullName evidence="13">Pre-mRNA cleavage complex II protein Pcf11</fullName>
    </alternativeName>
</protein>
<dbReference type="OrthoDB" id="343582at2759"/>
<evidence type="ECO:0000256" key="5">
    <source>
        <dbReference type="ARBA" id="ARBA00022664"/>
    </source>
</evidence>
<feature type="compositionally biased region" description="Low complexity" evidence="15">
    <location>
        <begin position="361"/>
        <end position="373"/>
    </location>
</feature>
<evidence type="ECO:0000256" key="15">
    <source>
        <dbReference type="SAM" id="MobiDB-lite"/>
    </source>
</evidence>
<reference evidence="18 19" key="1">
    <citation type="submission" date="2020-11" db="EMBL/GenBank/DDBJ databases">
        <authorList>
            <person name="Wallbank WR R."/>
            <person name="Pardo Diaz C."/>
            <person name="Kozak K."/>
            <person name="Martin S."/>
            <person name="Jiggins C."/>
            <person name="Moest M."/>
            <person name="Warren A I."/>
            <person name="Generalovic N T."/>
            <person name="Byers J.R.P. K."/>
            <person name="Montejo-Kovacevich G."/>
            <person name="Yen C E."/>
        </authorList>
    </citation>
    <scope>NUCLEOTIDE SEQUENCE [LARGE SCALE GENOMIC DNA]</scope>
</reference>
<feature type="compositionally biased region" description="Low complexity" evidence="15">
    <location>
        <begin position="1730"/>
        <end position="1742"/>
    </location>
</feature>
<dbReference type="GO" id="GO:0005849">
    <property type="term" value="C:mRNA cleavage factor complex"/>
    <property type="evidence" value="ECO:0007669"/>
    <property type="project" value="TreeGrafter"/>
</dbReference>
<feature type="region of interest" description="Disordered" evidence="15">
    <location>
        <begin position="284"/>
        <end position="572"/>
    </location>
</feature>
<dbReference type="InterPro" id="IPR054127">
    <property type="entry name" value="Pcf11_C"/>
</dbReference>
<feature type="region of interest" description="Disordered" evidence="15">
    <location>
        <begin position="1850"/>
        <end position="1888"/>
    </location>
</feature>
<evidence type="ECO:0000256" key="4">
    <source>
        <dbReference type="ARBA" id="ARBA00022553"/>
    </source>
</evidence>
<dbReference type="PROSITE" id="PS51391">
    <property type="entry name" value="CID"/>
    <property type="match status" value="1"/>
</dbReference>
<feature type="coiled-coil region" evidence="14">
    <location>
        <begin position="162"/>
        <end position="212"/>
    </location>
</feature>
<evidence type="ECO:0000256" key="3">
    <source>
        <dbReference type="ARBA" id="ARBA00022499"/>
    </source>
</evidence>
<feature type="domain" description="VHS" evidence="16">
    <location>
        <begin position="45"/>
        <end position="163"/>
    </location>
</feature>
<proteinExistence type="predicted"/>
<dbReference type="GO" id="GO:0043130">
    <property type="term" value="F:ubiquitin binding"/>
    <property type="evidence" value="ECO:0007669"/>
    <property type="project" value="InterPro"/>
</dbReference>
<comment type="subunit">
    <text evidence="11">Associates with the phosphorylated CTD domain of POLR2A /RNA polymerase II.</text>
</comment>
<evidence type="ECO:0000259" key="16">
    <source>
        <dbReference type="PROSITE" id="PS50179"/>
    </source>
</evidence>
<dbReference type="FunCoup" id="A0A7R8UYM8">
    <property type="interactions" value="1710"/>
</dbReference>
<evidence type="ECO:0000256" key="12">
    <source>
        <dbReference type="ARBA" id="ARBA00068814"/>
    </source>
</evidence>
<dbReference type="InterPro" id="IPR002014">
    <property type="entry name" value="VHS_dom"/>
</dbReference>
<feature type="domain" description="CID" evidence="17">
    <location>
        <begin position="4"/>
        <end position="132"/>
    </location>
</feature>
<keyword evidence="6" id="KW-0832">Ubl conjugation</keyword>
<feature type="compositionally biased region" description="Basic and acidic residues" evidence="15">
    <location>
        <begin position="1688"/>
        <end position="1701"/>
    </location>
</feature>
<feature type="region of interest" description="Disordered" evidence="15">
    <location>
        <begin position="1524"/>
        <end position="1549"/>
    </location>
</feature>
<evidence type="ECO:0000259" key="17">
    <source>
        <dbReference type="PROSITE" id="PS51391"/>
    </source>
</evidence>
<evidence type="ECO:0000256" key="7">
    <source>
        <dbReference type="ARBA" id="ARBA00022990"/>
    </source>
</evidence>
<dbReference type="GO" id="GO:0003729">
    <property type="term" value="F:mRNA binding"/>
    <property type="evidence" value="ECO:0007669"/>
    <property type="project" value="InterPro"/>
</dbReference>
<feature type="region of interest" description="Disordered" evidence="15">
    <location>
        <begin position="868"/>
        <end position="1000"/>
    </location>
</feature>
<evidence type="ECO:0000256" key="9">
    <source>
        <dbReference type="ARBA" id="ARBA00023242"/>
    </source>
</evidence>
<feature type="compositionally biased region" description="Polar residues" evidence="15">
    <location>
        <begin position="928"/>
        <end position="939"/>
    </location>
</feature>
<evidence type="ECO:0000256" key="8">
    <source>
        <dbReference type="ARBA" id="ARBA00023054"/>
    </source>
</evidence>
<keyword evidence="7" id="KW-0007">Acetylation</keyword>
<feature type="compositionally biased region" description="Basic and acidic residues" evidence="15">
    <location>
        <begin position="968"/>
        <end position="979"/>
    </location>
</feature>
<evidence type="ECO:0000313" key="18">
    <source>
        <dbReference type="EMBL" id="CAD7089554.1"/>
    </source>
</evidence>
<keyword evidence="19" id="KW-1185">Reference proteome</keyword>
<keyword evidence="8 14" id="KW-0175">Coiled coil</keyword>
<dbReference type="GO" id="GO:0031124">
    <property type="term" value="P:mRNA 3'-end processing"/>
    <property type="evidence" value="ECO:0007669"/>
    <property type="project" value="InterPro"/>
</dbReference>
<organism evidence="18 19">
    <name type="scientific">Hermetia illucens</name>
    <name type="common">Black soldier fly</name>
    <dbReference type="NCBI Taxonomy" id="343691"/>
    <lineage>
        <taxon>Eukaryota</taxon>
        <taxon>Metazoa</taxon>
        <taxon>Ecdysozoa</taxon>
        <taxon>Arthropoda</taxon>
        <taxon>Hexapoda</taxon>
        <taxon>Insecta</taxon>
        <taxon>Pterygota</taxon>
        <taxon>Neoptera</taxon>
        <taxon>Endopterygota</taxon>
        <taxon>Diptera</taxon>
        <taxon>Brachycera</taxon>
        <taxon>Stratiomyomorpha</taxon>
        <taxon>Stratiomyidae</taxon>
        <taxon>Hermetiinae</taxon>
        <taxon>Hermetia</taxon>
    </lineage>
</organism>
<keyword evidence="5" id="KW-0507">mRNA processing</keyword>
<gene>
    <name evidence="18" type="ORF">HERILL_LOCUS12095</name>
</gene>
<feature type="compositionally biased region" description="Basic and acidic residues" evidence="15">
    <location>
        <begin position="474"/>
        <end position="483"/>
    </location>
</feature>
<dbReference type="GO" id="GO:0005737">
    <property type="term" value="C:cytoplasm"/>
    <property type="evidence" value="ECO:0007669"/>
    <property type="project" value="TreeGrafter"/>
</dbReference>
<dbReference type="FunFam" id="1.25.40.90:FF:000015">
    <property type="entry name" value="Pre-mRNA cleavage complex 2 protein Pcf11"/>
    <property type="match status" value="1"/>
</dbReference>
<feature type="region of interest" description="Disordered" evidence="15">
    <location>
        <begin position="1775"/>
        <end position="1796"/>
    </location>
</feature>
<dbReference type="Pfam" id="PF21936">
    <property type="entry name" value="Pcf11_C"/>
    <property type="match status" value="1"/>
</dbReference>
<dbReference type="EMBL" id="LR899012">
    <property type="protein sequence ID" value="CAD7089554.1"/>
    <property type="molecule type" value="Genomic_DNA"/>
</dbReference>
<feature type="compositionally biased region" description="Basic residues" evidence="15">
    <location>
        <begin position="908"/>
        <end position="920"/>
    </location>
</feature>
<feature type="compositionally biased region" description="Basic and acidic residues" evidence="15">
    <location>
        <begin position="868"/>
        <end position="883"/>
    </location>
</feature>
<evidence type="ECO:0000313" key="19">
    <source>
        <dbReference type="Proteomes" id="UP000594454"/>
    </source>
</evidence>
<feature type="compositionally biased region" description="Low complexity" evidence="15">
    <location>
        <begin position="484"/>
        <end position="505"/>
    </location>
</feature>
<evidence type="ECO:0000256" key="13">
    <source>
        <dbReference type="ARBA" id="ARBA00083113"/>
    </source>
</evidence>
<evidence type="ECO:0000256" key="14">
    <source>
        <dbReference type="SAM" id="Coils"/>
    </source>
</evidence>